<keyword evidence="6" id="KW-1185">Reference proteome</keyword>
<organism evidence="5 6">
    <name type="scientific">Mycena venus</name>
    <dbReference type="NCBI Taxonomy" id="2733690"/>
    <lineage>
        <taxon>Eukaryota</taxon>
        <taxon>Fungi</taxon>
        <taxon>Dikarya</taxon>
        <taxon>Basidiomycota</taxon>
        <taxon>Agaricomycotina</taxon>
        <taxon>Agaricomycetes</taxon>
        <taxon>Agaricomycetidae</taxon>
        <taxon>Agaricales</taxon>
        <taxon>Marasmiineae</taxon>
        <taxon>Mycenaceae</taxon>
        <taxon>Mycena</taxon>
    </lineage>
</organism>
<comment type="caution">
    <text evidence="5">The sequence shown here is derived from an EMBL/GenBank/DDBJ whole genome shotgun (WGS) entry which is preliminary data.</text>
</comment>
<feature type="region of interest" description="Disordered" evidence="2">
    <location>
        <begin position="1"/>
        <end position="35"/>
    </location>
</feature>
<keyword evidence="3" id="KW-0472">Membrane</keyword>
<accession>A0A8H6WY10</accession>
<dbReference type="InterPro" id="IPR050577">
    <property type="entry name" value="MAPR/NEUFC/NENF-like"/>
</dbReference>
<evidence type="ECO:0000259" key="4">
    <source>
        <dbReference type="SMART" id="SM01117"/>
    </source>
</evidence>
<feature type="compositionally biased region" description="Basic residues" evidence="2">
    <location>
        <begin position="260"/>
        <end position="273"/>
    </location>
</feature>
<dbReference type="PANTHER" id="PTHR10281:SF76">
    <property type="entry name" value="CALCUTTA CUP-RELATED"/>
    <property type="match status" value="1"/>
</dbReference>
<dbReference type="Gene3D" id="3.10.120.10">
    <property type="entry name" value="Cytochrome b5-like heme/steroid binding domain"/>
    <property type="match status" value="1"/>
</dbReference>
<keyword evidence="3" id="KW-1133">Transmembrane helix</keyword>
<dbReference type="Pfam" id="PF00173">
    <property type="entry name" value="Cyt-b5"/>
    <property type="match status" value="1"/>
</dbReference>
<feature type="domain" description="Cytochrome b5 heme-binding" evidence="4">
    <location>
        <begin position="126"/>
        <end position="221"/>
    </location>
</feature>
<gene>
    <name evidence="5" type="ORF">MVEN_02417500</name>
</gene>
<protein>
    <submittedName>
        <fullName evidence="5">Sterol metabolism-related protein</fullName>
    </submittedName>
</protein>
<dbReference type="Proteomes" id="UP000620124">
    <property type="component" value="Unassembled WGS sequence"/>
</dbReference>
<dbReference type="SMART" id="SM01117">
    <property type="entry name" value="Cyt-b5"/>
    <property type="match status" value="1"/>
</dbReference>
<reference evidence="5" key="1">
    <citation type="submission" date="2020-05" db="EMBL/GenBank/DDBJ databases">
        <title>Mycena genomes resolve the evolution of fungal bioluminescence.</title>
        <authorList>
            <person name="Tsai I.J."/>
        </authorList>
    </citation>
    <scope>NUCLEOTIDE SEQUENCE</scope>
    <source>
        <strain evidence="5">CCC161011</strain>
    </source>
</reference>
<evidence type="ECO:0000256" key="2">
    <source>
        <dbReference type="SAM" id="MobiDB-lite"/>
    </source>
</evidence>
<dbReference type="OrthoDB" id="10257697at2759"/>
<evidence type="ECO:0000256" key="1">
    <source>
        <dbReference type="ARBA" id="ARBA00038357"/>
    </source>
</evidence>
<dbReference type="PANTHER" id="PTHR10281">
    <property type="entry name" value="MEMBRANE-ASSOCIATED PROGESTERONE RECEPTOR COMPONENT-RELATED"/>
    <property type="match status" value="1"/>
</dbReference>
<dbReference type="SUPFAM" id="SSF55856">
    <property type="entry name" value="Cytochrome b5-like heme/steroid binding domain"/>
    <property type="match status" value="1"/>
</dbReference>
<keyword evidence="3" id="KW-0812">Transmembrane</keyword>
<comment type="similarity">
    <text evidence="1">Belongs to the cytochrome b5 family. MAPR subfamily.</text>
</comment>
<dbReference type="InterPro" id="IPR036400">
    <property type="entry name" value="Cyt_B5-like_heme/steroid_sf"/>
</dbReference>
<proteinExistence type="inferred from homology"/>
<dbReference type="InterPro" id="IPR001199">
    <property type="entry name" value="Cyt_B5-like_heme/steroid-bd"/>
</dbReference>
<feature type="transmembrane region" description="Helical" evidence="3">
    <location>
        <begin position="98"/>
        <end position="119"/>
    </location>
</feature>
<dbReference type="GO" id="GO:0012505">
    <property type="term" value="C:endomembrane system"/>
    <property type="evidence" value="ECO:0007669"/>
    <property type="project" value="TreeGrafter"/>
</dbReference>
<dbReference type="GO" id="GO:0016020">
    <property type="term" value="C:membrane"/>
    <property type="evidence" value="ECO:0007669"/>
    <property type="project" value="TreeGrafter"/>
</dbReference>
<evidence type="ECO:0000256" key="3">
    <source>
        <dbReference type="SAM" id="Phobius"/>
    </source>
</evidence>
<name>A0A8H6WY10_9AGAR</name>
<evidence type="ECO:0000313" key="5">
    <source>
        <dbReference type="EMBL" id="KAF7330783.1"/>
    </source>
</evidence>
<evidence type="ECO:0000313" key="6">
    <source>
        <dbReference type="Proteomes" id="UP000620124"/>
    </source>
</evidence>
<sequence length="273" mass="30692">MSWMSGLTGQEPERYVAPPDEPKVQDPHIPDRMVSNKSANQPFLAHKEYRERQEALHNEWLEKKKIRDAKIAKGEPVGPLPPDPTQPTEVGLLGLLKFILYVTIFLALAGKFVTGKLYLGTDQRLFSEKVLAEYNGETGRPTYLAIDGDVYDVSSGKAYQPGGSYHFMAGKDAARAFGTGCFQTHWTHDLRGLSDKEWEGVQHWKKFFADHKDYKQVGKVSHPPIDPKSPIPEHCDPKKQEQGEKEAARREAAAIAAAKQKTRQKKKKSQGEL</sequence>
<dbReference type="EMBL" id="JACAZI010000032">
    <property type="protein sequence ID" value="KAF7330783.1"/>
    <property type="molecule type" value="Genomic_DNA"/>
</dbReference>
<feature type="compositionally biased region" description="Basic and acidic residues" evidence="2">
    <location>
        <begin position="20"/>
        <end position="31"/>
    </location>
</feature>
<dbReference type="AlphaFoldDB" id="A0A8H6WY10"/>
<feature type="region of interest" description="Disordered" evidence="2">
    <location>
        <begin position="218"/>
        <end position="273"/>
    </location>
</feature>
<feature type="compositionally biased region" description="Basic and acidic residues" evidence="2">
    <location>
        <begin position="231"/>
        <end position="252"/>
    </location>
</feature>